<reference evidence="1" key="1">
    <citation type="submission" date="2020-06" db="EMBL/GenBank/DDBJ databases">
        <title>Characterization of fructooligosaccharide metabolism and fructooligosaccharide-degrading enzymes in human commensal butyrate producers.</title>
        <authorList>
            <person name="Tanno H."/>
            <person name="Fujii T."/>
            <person name="Hirano K."/>
            <person name="Maeno S."/>
            <person name="Tonozuka T."/>
            <person name="Sakamoto M."/>
            <person name="Ohkuma M."/>
            <person name="Tochio T."/>
            <person name="Endo A."/>
        </authorList>
    </citation>
    <scope>NUCLEOTIDE SEQUENCE</scope>
    <source>
        <strain evidence="1">JCM 17466</strain>
    </source>
</reference>
<dbReference type="AlphaFoldDB" id="A0A916VCU4"/>
<accession>A0A916VCU4</accession>
<dbReference type="Proteomes" id="UP000613208">
    <property type="component" value="Unassembled WGS sequence"/>
</dbReference>
<name>A0A916VCU4_9FIRM</name>
<protein>
    <submittedName>
        <fullName evidence="1">Uncharacterized protein</fullName>
    </submittedName>
</protein>
<gene>
    <name evidence="1" type="ORF">ANBU17_13880</name>
</gene>
<organism evidence="1 2">
    <name type="scientific">Anaerostipes butyraticus</name>
    <dbReference type="NCBI Taxonomy" id="645466"/>
    <lineage>
        <taxon>Bacteria</taxon>
        <taxon>Bacillati</taxon>
        <taxon>Bacillota</taxon>
        <taxon>Clostridia</taxon>
        <taxon>Lachnospirales</taxon>
        <taxon>Lachnospiraceae</taxon>
        <taxon>Anaerostipes</taxon>
    </lineage>
</organism>
<evidence type="ECO:0000313" key="1">
    <source>
        <dbReference type="EMBL" id="GFO85041.1"/>
    </source>
</evidence>
<dbReference type="RefSeq" id="WP_201310753.1">
    <property type="nucleotide sequence ID" value="NZ_BLYI01000029.1"/>
</dbReference>
<proteinExistence type="predicted"/>
<keyword evidence="2" id="KW-1185">Reference proteome</keyword>
<comment type="caution">
    <text evidence="1">The sequence shown here is derived from an EMBL/GenBank/DDBJ whole genome shotgun (WGS) entry which is preliminary data.</text>
</comment>
<evidence type="ECO:0000313" key="2">
    <source>
        <dbReference type="Proteomes" id="UP000613208"/>
    </source>
</evidence>
<dbReference type="EMBL" id="BLYI01000029">
    <property type="protein sequence ID" value="GFO85041.1"/>
    <property type="molecule type" value="Genomic_DNA"/>
</dbReference>
<sequence>MAVQSFVKGDDLKKLIEDKLINAQSVKYVLRQKGILPVCINSEALSELIYHHFFGSETMTRMQEVMNFEQNNLKSTVVIISPQNEQSKEDFLTNIADEFVNKGRISNTRYTLKNITRNDSNVTLQYIYQKPQRGRIKIAETRTVTLDVTISPLENDSQKYKVSIRHEGMSESKKFVSLLDEMIQEDSEQPVFGLKRITLASLLKAHKVDFFDDFGAYDHKEWKLIDIINVTVKKSEKSVDDEDDELFSGEIDASESTGRLSGISSAILKGDGLRNNDFVKECMEQGFIFSSMSYKFAHKTLPVTIVIDVNFKQTDLKINIIKTYQLEDDGIEHLTPLPASDQSAYIDYFQNVAYTVYSKLIEKQKIQLSEQAIQTKK</sequence>